<keyword evidence="4" id="KW-1185">Reference proteome</keyword>
<feature type="domain" description="Protein kinase" evidence="2">
    <location>
        <begin position="1"/>
        <end position="171"/>
    </location>
</feature>
<evidence type="ECO:0000313" key="3">
    <source>
        <dbReference type="EMBL" id="VDN27635.1"/>
    </source>
</evidence>
<name>A0A3P7MDV0_9BILA</name>
<sequence length="171" mass="19151">MLSIDDVIADRFVVEEKIGQGIKVEPPHYGELDSSPNDPRRLVIEQQVLLSLRAKDNIPVIYASGKTGRNCPYIVMQILGKNLTTLRKDRPEPKFTASTAFRVGEQVRASVAHALQYLHEAGYIHRDVKPSNCCIGAKPNTSTIYLVDFGTFFTNLILTETGGVWNQQIFF</sequence>
<reference evidence="3 4" key="1">
    <citation type="submission" date="2018-11" db="EMBL/GenBank/DDBJ databases">
        <authorList>
            <consortium name="Pathogen Informatics"/>
        </authorList>
    </citation>
    <scope>NUCLEOTIDE SEQUENCE [LARGE SCALE GENOMIC DNA]</scope>
</reference>
<accession>A0A3P7MDV0</accession>
<dbReference type="PROSITE" id="PS00108">
    <property type="entry name" value="PROTEIN_KINASE_ST"/>
    <property type="match status" value="1"/>
</dbReference>
<dbReference type="EMBL" id="UYRT01083574">
    <property type="protein sequence ID" value="VDN27635.1"/>
    <property type="molecule type" value="Genomic_DNA"/>
</dbReference>
<dbReference type="AlphaFoldDB" id="A0A3P7MDV0"/>
<organism evidence="3 4">
    <name type="scientific">Gongylonema pulchrum</name>
    <dbReference type="NCBI Taxonomy" id="637853"/>
    <lineage>
        <taxon>Eukaryota</taxon>
        <taxon>Metazoa</taxon>
        <taxon>Ecdysozoa</taxon>
        <taxon>Nematoda</taxon>
        <taxon>Chromadorea</taxon>
        <taxon>Rhabditida</taxon>
        <taxon>Spirurina</taxon>
        <taxon>Spiruromorpha</taxon>
        <taxon>Spiruroidea</taxon>
        <taxon>Gongylonematidae</taxon>
        <taxon>Gongylonema</taxon>
    </lineage>
</organism>
<dbReference type="Gene3D" id="1.10.510.10">
    <property type="entry name" value="Transferase(Phosphotransferase) domain 1"/>
    <property type="match status" value="1"/>
</dbReference>
<dbReference type="Pfam" id="PF00069">
    <property type="entry name" value="Pkinase"/>
    <property type="match status" value="1"/>
</dbReference>
<evidence type="ECO:0000256" key="1">
    <source>
        <dbReference type="ARBA" id="ARBA00012513"/>
    </source>
</evidence>
<dbReference type="GO" id="GO:0004674">
    <property type="term" value="F:protein serine/threonine kinase activity"/>
    <property type="evidence" value="ECO:0007669"/>
    <property type="project" value="UniProtKB-EC"/>
</dbReference>
<dbReference type="GO" id="GO:0005524">
    <property type="term" value="F:ATP binding"/>
    <property type="evidence" value="ECO:0007669"/>
    <property type="project" value="InterPro"/>
</dbReference>
<gene>
    <name evidence="3" type="ORF">GPUH_LOCUS16312</name>
</gene>
<protein>
    <recommendedName>
        <fullName evidence="1">non-specific serine/threonine protein kinase</fullName>
        <ecNumber evidence="1">2.7.11.1</ecNumber>
    </recommendedName>
</protein>
<evidence type="ECO:0000259" key="2">
    <source>
        <dbReference type="PROSITE" id="PS50011"/>
    </source>
</evidence>
<evidence type="ECO:0000313" key="4">
    <source>
        <dbReference type="Proteomes" id="UP000271098"/>
    </source>
</evidence>
<dbReference type="Proteomes" id="UP000271098">
    <property type="component" value="Unassembled WGS sequence"/>
</dbReference>
<proteinExistence type="predicted"/>
<dbReference type="OrthoDB" id="5979581at2759"/>
<dbReference type="PROSITE" id="PS50011">
    <property type="entry name" value="PROTEIN_KINASE_DOM"/>
    <property type="match status" value="1"/>
</dbReference>
<dbReference type="InterPro" id="IPR050235">
    <property type="entry name" value="CK1_Ser-Thr_kinase"/>
</dbReference>
<dbReference type="InterPro" id="IPR011009">
    <property type="entry name" value="Kinase-like_dom_sf"/>
</dbReference>
<dbReference type="SUPFAM" id="SSF56112">
    <property type="entry name" value="Protein kinase-like (PK-like)"/>
    <property type="match status" value="1"/>
</dbReference>
<dbReference type="EC" id="2.7.11.1" evidence="1"/>
<dbReference type="InterPro" id="IPR008271">
    <property type="entry name" value="Ser/Thr_kinase_AS"/>
</dbReference>
<dbReference type="InterPro" id="IPR000719">
    <property type="entry name" value="Prot_kinase_dom"/>
</dbReference>
<dbReference type="PANTHER" id="PTHR11909">
    <property type="entry name" value="CASEIN KINASE-RELATED"/>
    <property type="match status" value="1"/>
</dbReference>